<dbReference type="PROSITE" id="PS50977">
    <property type="entry name" value="HTH_TETR_2"/>
    <property type="match status" value="1"/>
</dbReference>
<dbReference type="Pfam" id="PF00440">
    <property type="entry name" value="TetR_N"/>
    <property type="match status" value="1"/>
</dbReference>
<dbReference type="SUPFAM" id="SSF46689">
    <property type="entry name" value="Homeodomain-like"/>
    <property type="match status" value="1"/>
</dbReference>
<evidence type="ECO:0000313" key="7">
    <source>
        <dbReference type="Proteomes" id="UP000289437"/>
    </source>
</evidence>
<evidence type="ECO:0000313" key="6">
    <source>
        <dbReference type="EMBL" id="RXH57485.1"/>
    </source>
</evidence>
<evidence type="ECO:0000256" key="4">
    <source>
        <dbReference type="PROSITE-ProRule" id="PRU00335"/>
    </source>
</evidence>
<dbReference type="InterPro" id="IPR036271">
    <property type="entry name" value="Tet_transcr_reg_TetR-rel_C_sf"/>
</dbReference>
<dbReference type="InterPro" id="IPR023772">
    <property type="entry name" value="DNA-bd_HTH_TetR-type_CS"/>
</dbReference>
<dbReference type="InterPro" id="IPR001647">
    <property type="entry name" value="HTH_TetR"/>
</dbReference>
<sequence length="180" mass="19599">MRYPLEETAEKHERIVRVASELFRERGFDDVTVAEVMKAGGLTHGAFYSHFPSKEALMAAAVEYGMEATLAGIKKNSATATTRAAYLNRYLSTKHRDNPAQGCTMSALSGDIRNEPEVQHTFSTELKAILEAMGGNRGDAIFTTAAMVGAMVLARAGDDDSLSKEILSEVRKRLTPKSQA</sequence>
<reference evidence="7" key="2">
    <citation type="submission" date="2019-02" db="EMBL/GenBank/DDBJ databases">
        <title>Granulicella sibirica sp. nov., a psychrotolerant acidobacterium isolated from an organic soil layer in forested tundra, West Siberia.</title>
        <authorList>
            <person name="Oshkin I.Y."/>
            <person name="Kulichevskaya I.S."/>
            <person name="Rijpstra W.I.C."/>
            <person name="Sinninghe Damste J.S."/>
            <person name="Rakitin A.L."/>
            <person name="Ravin N.V."/>
            <person name="Dedysh S.N."/>
        </authorList>
    </citation>
    <scope>NUCLEOTIDE SEQUENCE [LARGE SCALE GENOMIC DNA]</scope>
    <source>
        <strain evidence="7">AF10</strain>
    </source>
</reference>
<dbReference type="RefSeq" id="WP_128911649.1">
    <property type="nucleotide sequence ID" value="NZ_RDSM01000001.1"/>
</dbReference>
<dbReference type="SUPFAM" id="SSF48498">
    <property type="entry name" value="Tetracyclin repressor-like, C-terminal domain"/>
    <property type="match status" value="1"/>
</dbReference>
<keyword evidence="1" id="KW-0805">Transcription regulation</keyword>
<evidence type="ECO:0000259" key="5">
    <source>
        <dbReference type="PROSITE" id="PS50977"/>
    </source>
</evidence>
<evidence type="ECO:0000256" key="2">
    <source>
        <dbReference type="ARBA" id="ARBA00023125"/>
    </source>
</evidence>
<keyword evidence="3" id="KW-0804">Transcription</keyword>
<keyword evidence="2 4" id="KW-0238">DNA-binding</keyword>
<evidence type="ECO:0000256" key="1">
    <source>
        <dbReference type="ARBA" id="ARBA00023015"/>
    </source>
</evidence>
<dbReference type="OrthoDB" id="9785164at2"/>
<dbReference type="GO" id="GO:0003677">
    <property type="term" value="F:DNA binding"/>
    <property type="evidence" value="ECO:0007669"/>
    <property type="project" value="UniProtKB-UniRule"/>
</dbReference>
<dbReference type="PANTHER" id="PTHR47506:SF7">
    <property type="entry name" value="TRANSCRIPTIONAL REGULATORY PROTEIN"/>
    <property type="match status" value="1"/>
</dbReference>
<dbReference type="Gene3D" id="1.10.10.60">
    <property type="entry name" value="Homeodomain-like"/>
    <property type="match status" value="1"/>
</dbReference>
<proteinExistence type="predicted"/>
<keyword evidence="7" id="KW-1185">Reference proteome</keyword>
<dbReference type="PANTHER" id="PTHR47506">
    <property type="entry name" value="TRANSCRIPTIONAL REGULATORY PROTEIN"/>
    <property type="match status" value="1"/>
</dbReference>
<dbReference type="EMBL" id="RDSM01000001">
    <property type="protein sequence ID" value="RXH57485.1"/>
    <property type="molecule type" value="Genomic_DNA"/>
</dbReference>
<dbReference type="AlphaFoldDB" id="A0A4Q0T1G9"/>
<feature type="DNA-binding region" description="H-T-H motif" evidence="4">
    <location>
        <begin position="32"/>
        <end position="51"/>
    </location>
</feature>
<feature type="domain" description="HTH tetR-type" evidence="5">
    <location>
        <begin position="9"/>
        <end position="69"/>
    </location>
</feature>
<dbReference type="Proteomes" id="UP000289437">
    <property type="component" value="Unassembled WGS sequence"/>
</dbReference>
<evidence type="ECO:0000256" key="3">
    <source>
        <dbReference type="ARBA" id="ARBA00023163"/>
    </source>
</evidence>
<gene>
    <name evidence="6" type="ORF">GRAN_0795</name>
</gene>
<accession>A0A4Q0T1G9</accession>
<dbReference type="Gene3D" id="1.10.357.10">
    <property type="entry name" value="Tetracycline Repressor, domain 2"/>
    <property type="match status" value="1"/>
</dbReference>
<dbReference type="PRINTS" id="PR00455">
    <property type="entry name" value="HTHTETR"/>
</dbReference>
<name>A0A4Q0T1G9_9BACT</name>
<comment type="caution">
    <text evidence="6">The sequence shown here is derived from an EMBL/GenBank/DDBJ whole genome shotgun (WGS) entry which is preliminary data.</text>
</comment>
<protein>
    <submittedName>
        <fullName evidence="6">Regulatory protein, TetR</fullName>
    </submittedName>
</protein>
<reference evidence="6 7" key="1">
    <citation type="submission" date="2018-11" db="EMBL/GenBank/DDBJ databases">
        <authorList>
            <person name="Mardanov A.V."/>
            <person name="Ravin N.V."/>
            <person name="Dedysh S.N."/>
        </authorList>
    </citation>
    <scope>NUCLEOTIDE SEQUENCE [LARGE SCALE GENOMIC DNA]</scope>
    <source>
        <strain evidence="6 7">AF10</strain>
    </source>
</reference>
<organism evidence="6 7">
    <name type="scientific">Granulicella sibirica</name>
    <dbReference type="NCBI Taxonomy" id="2479048"/>
    <lineage>
        <taxon>Bacteria</taxon>
        <taxon>Pseudomonadati</taxon>
        <taxon>Acidobacteriota</taxon>
        <taxon>Terriglobia</taxon>
        <taxon>Terriglobales</taxon>
        <taxon>Acidobacteriaceae</taxon>
        <taxon>Granulicella</taxon>
    </lineage>
</organism>
<dbReference type="PROSITE" id="PS01081">
    <property type="entry name" value="HTH_TETR_1"/>
    <property type="match status" value="1"/>
</dbReference>
<dbReference type="InterPro" id="IPR009057">
    <property type="entry name" value="Homeodomain-like_sf"/>
</dbReference>